<proteinExistence type="predicted"/>
<comment type="caution">
    <text evidence="2">The sequence shown here is derived from an EMBL/GenBank/DDBJ whole genome shotgun (WGS) entry which is preliminary data.</text>
</comment>
<evidence type="ECO:0000313" key="2">
    <source>
        <dbReference type="EMBL" id="KXB91591.1"/>
    </source>
</evidence>
<dbReference type="STRING" id="1588748.HMPREF3182_00813"/>
<gene>
    <name evidence="2" type="ORF">HMPREF3182_00813</name>
</gene>
<feature type="compositionally biased region" description="Basic residues" evidence="1">
    <location>
        <begin position="11"/>
        <end position="25"/>
    </location>
</feature>
<name>A0A134CHB8_9FIRM</name>
<dbReference type="EMBL" id="LSDT01000029">
    <property type="protein sequence ID" value="KXB91591.1"/>
    <property type="molecule type" value="Genomic_DNA"/>
</dbReference>
<accession>A0A134CHB8</accession>
<dbReference type="AlphaFoldDB" id="A0A134CHB8"/>
<feature type="region of interest" description="Disordered" evidence="1">
    <location>
        <begin position="1"/>
        <end position="27"/>
    </location>
</feature>
<sequence length="117" mass="13415">MCVQSDIYTNKRNKKQKKRSKKKMKKETLKQLEIETKACKHYAERAREKAKEGNISAAIDLLDIAQTAKTCADRAHEELWKVTNGKLNDKEFKTFAEAETLNAAIQKAYQAIKAARK</sequence>
<keyword evidence="3" id="KW-1185">Reference proteome</keyword>
<dbReference type="Proteomes" id="UP000070160">
    <property type="component" value="Unassembled WGS sequence"/>
</dbReference>
<evidence type="ECO:0000256" key="1">
    <source>
        <dbReference type="SAM" id="MobiDB-lite"/>
    </source>
</evidence>
<reference evidence="3" key="1">
    <citation type="submission" date="2016-01" db="EMBL/GenBank/DDBJ databases">
        <authorList>
            <person name="Mitreva M."/>
            <person name="Pepin K.H."/>
            <person name="Mihindukulasuriya K.A."/>
            <person name="Fulton R."/>
            <person name="Fronick C."/>
            <person name="O'Laughlin M."/>
            <person name="Miner T."/>
            <person name="Herter B."/>
            <person name="Rosa B.A."/>
            <person name="Cordes M."/>
            <person name="Tomlinson C."/>
            <person name="Wollam A."/>
            <person name="Palsikar V.B."/>
            <person name="Mardis E.R."/>
            <person name="Wilson R.K."/>
        </authorList>
    </citation>
    <scope>NUCLEOTIDE SEQUENCE [LARGE SCALE GENOMIC DNA]</scope>
    <source>
        <strain evidence="3">KA00182</strain>
    </source>
</reference>
<organism evidence="2 3">
    <name type="scientific">Megasphaera hutchinsoni</name>
    <dbReference type="NCBI Taxonomy" id="1588748"/>
    <lineage>
        <taxon>Bacteria</taxon>
        <taxon>Bacillati</taxon>
        <taxon>Bacillota</taxon>
        <taxon>Negativicutes</taxon>
        <taxon>Veillonellales</taxon>
        <taxon>Veillonellaceae</taxon>
        <taxon>Megasphaera</taxon>
    </lineage>
</organism>
<protein>
    <submittedName>
        <fullName evidence="2">Uncharacterized protein</fullName>
    </submittedName>
</protein>
<evidence type="ECO:0000313" key="3">
    <source>
        <dbReference type="Proteomes" id="UP000070160"/>
    </source>
</evidence>